<gene>
    <name evidence="1" type="ORF">GON05_03520</name>
</gene>
<protein>
    <submittedName>
        <fullName evidence="1">Late control protein</fullName>
    </submittedName>
</protein>
<dbReference type="EMBL" id="WSEM01000004">
    <property type="protein sequence ID" value="MVQ33714.1"/>
    <property type="molecule type" value="Genomic_DNA"/>
</dbReference>
<proteinExistence type="predicted"/>
<sequence>MEKGEILISTEEARRVEFVISYNGADISASLKDFLLDASYTDASGQLDDLQITLEDSRGLWQNDWMPAEGDTIEAAIKTMNWNASNEMATLDLGTFEVDGIDFSGPPDIIRIKAISLPIGTTVRREKRSKAWEKVKLTTIAADIAAKAGLTLLFEGKHNQVYDRIEQTEQSDLAFLQDIAVKEGLALKISGGSLILFDESEYEAAPTSLDIRRGKDISSYSFSWSTSDAAYTSCKVVYHDAKKGINIQATFTPPNAPEAGPVLIVNESVDSQAEALRLAEKKLREENKNYGKGSLSMPGNTNLATGLTVNVVGWGRFDGKYIIENAKHSLGSGGYKTDIEIRKVLGW</sequence>
<name>A0ABW9U0T4_9BACL</name>
<accession>A0ABW9U0T4</accession>
<organism evidence="1 2">
    <name type="scientific">Paenibacillus anseongense</name>
    <dbReference type="NCBI Taxonomy" id="2682845"/>
    <lineage>
        <taxon>Bacteria</taxon>
        <taxon>Bacillati</taxon>
        <taxon>Bacillota</taxon>
        <taxon>Bacilli</taxon>
        <taxon>Bacillales</taxon>
        <taxon>Paenibacillaceae</taxon>
        <taxon>Paenibacillus</taxon>
    </lineage>
</organism>
<evidence type="ECO:0000313" key="2">
    <source>
        <dbReference type="Proteomes" id="UP000467637"/>
    </source>
</evidence>
<reference evidence="1 2" key="1">
    <citation type="submission" date="2019-12" db="EMBL/GenBank/DDBJ databases">
        <authorList>
            <person name="Huq M.A."/>
        </authorList>
    </citation>
    <scope>NUCLEOTIDE SEQUENCE [LARGE SCALE GENOMIC DNA]</scope>
    <source>
        <strain evidence="1 2">MAH-34</strain>
    </source>
</reference>
<keyword evidence="2" id="KW-1185">Reference proteome</keyword>
<dbReference type="SUPFAM" id="SSF69279">
    <property type="entry name" value="Phage tail proteins"/>
    <property type="match status" value="1"/>
</dbReference>
<evidence type="ECO:0000313" key="1">
    <source>
        <dbReference type="EMBL" id="MVQ33714.1"/>
    </source>
</evidence>
<comment type="caution">
    <text evidence="1">The sequence shown here is derived from an EMBL/GenBank/DDBJ whole genome shotgun (WGS) entry which is preliminary data.</text>
</comment>
<dbReference type="Proteomes" id="UP000467637">
    <property type="component" value="Unassembled WGS sequence"/>
</dbReference>